<dbReference type="PANTHER" id="PTHR43060">
    <property type="entry name" value="3-HYDROXYISOBUTYRATE DEHYDROGENASE-LIKE 1, MITOCHONDRIAL-RELATED"/>
    <property type="match status" value="1"/>
</dbReference>
<name>A0A1G2PKP3_9BACT</name>
<dbReference type="Gene3D" id="1.10.1040.10">
    <property type="entry name" value="N-(1-d-carboxylethyl)-l-norvaline Dehydrogenase, domain 2"/>
    <property type="match status" value="1"/>
</dbReference>
<dbReference type="Pfam" id="PF14833">
    <property type="entry name" value="NAD_binding_11"/>
    <property type="match status" value="1"/>
</dbReference>
<sequence>MRKPRIGFIGLGTMGMPMAARLLEAGYPLTVFNRTQKKMLPLVAKGATGADSPKSVAVLSQVIITMLPDSPDVKEIILGKHGIIEGISQGKIVIDMSSILPSVAVHIAQALSEKGAEFLDAPVSGSTQGAERGTLSIMVGGEAKTLARAHPILGVLGNTIYHQGPVGTGQLAKLGNQIIVAALMAADAAAIALVERGGGNSQSAITSWQGGLAHNRVLERKAEPMCTRTFPPAFRASLHLKDLKNIEGAVRALFPRMVKEPSSPLKMPHPELEFVLMLKRLYELLIAMGYADEDHSAIIRDFDL</sequence>
<dbReference type="InterPro" id="IPR002204">
    <property type="entry name" value="3-OH-isobutyrate_DH-rel_CS"/>
</dbReference>
<dbReference type="InterPro" id="IPR006115">
    <property type="entry name" value="6PGDH_NADP-bd"/>
</dbReference>
<comment type="similarity">
    <text evidence="1">Belongs to the HIBADH-related family.</text>
</comment>
<evidence type="ECO:0008006" key="9">
    <source>
        <dbReference type="Google" id="ProtNLM"/>
    </source>
</evidence>
<evidence type="ECO:0000256" key="2">
    <source>
        <dbReference type="ARBA" id="ARBA00023002"/>
    </source>
</evidence>
<keyword evidence="3" id="KW-0520">NAD</keyword>
<dbReference type="GO" id="GO:0051287">
    <property type="term" value="F:NAD binding"/>
    <property type="evidence" value="ECO:0007669"/>
    <property type="project" value="InterPro"/>
</dbReference>
<dbReference type="Pfam" id="PF03446">
    <property type="entry name" value="NAD_binding_2"/>
    <property type="match status" value="1"/>
</dbReference>
<dbReference type="GO" id="GO:0050661">
    <property type="term" value="F:NADP binding"/>
    <property type="evidence" value="ECO:0007669"/>
    <property type="project" value="InterPro"/>
</dbReference>
<dbReference type="InterPro" id="IPR008927">
    <property type="entry name" value="6-PGluconate_DH-like_C_sf"/>
</dbReference>
<dbReference type="Proteomes" id="UP000177629">
    <property type="component" value="Unassembled WGS sequence"/>
</dbReference>
<accession>A0A1G2PKP3</accession>
<feature type="domain" description="3-hydroxyisobutyrate dehydrogenase-like NAD-binding" evidence="6">
    <location>
        <begin position="167"/>
        <end position="252"/>
    </location>
</feature>
<dbReference type="Gene3D" id="3.40.50.720">
    <property type="entry name" value="NAD(P)-binding Rossmann-like Domain"/>
    <property type="match status" value="1"/>
</dbReference>
<dbReference type="GO" id="GO:0016054">
    <property type="term" value="P:organic acid catabolic process"/>
    <property type="evidence" value="ECO:0007669"/>
    <property type="project" value="UniProtKB-ARBA"/>
</dbReference>
<evidence type="ECO:0000256" key="4">
    <source>
        <dbReference type="PIRSR" id="PIRSR000103-1"/>
    </source>
</evidence>
<dbReference type="InterPro" id="IPR029154">
    <property type="entry name" value="HIBADH-like_NADP-bd"/>
</dbReference>
<dbReference type="InterPro" id="IPR036291">
    <property type="entry name" value="NAD(P)-bd_dom_sf"/>
</dbReference>
<proteinExistence type="inferred from homology"/>
<reference evidence="7 8" key="1">
    <citation type="journal article" date="2016" name="Nat. Commun.">
        <title>Thousands of microbial genomes shed light on interconnected biogeochemical processes in an aquifer system.</title>
        <authorList>
            <person name="Anantharaman K."/>
            <person name="Brown C.T."/>
            <person name="Hug L.A."/>
            <person name="Sharon I."/>
            <person name="Castelle C.J."/>
            <person name="Probst A.J."/>
            <person name="Thomas B.C."/>
            <person name="Singh A."/>
            <person name="Wilkins M.J."/>
            <person name="Karaoz U."/>
            <person name="Brodie E.L."/>
            <person name="Williams K.H."/>
            <person name="Hubbard S.S."/>
            <person name="Banfield J.F."/>
        </authorList>
    </citation>
    <scope>NUCLEOTIDE SEQUENCE [LARGE SCALE GENOMIC DNA]</scope>
</reference>
<comment type="caution">
    <text evidence="7">The sequence shown here is derived from an EMBL/GenBank/DDBJ whole genome shotgun (WGS) entry which is preliminary data.</text>
</comment>
<evidence type="ECO:0000313" key="8">
    <source>
        <dbReference type="Proteomes" id="UP000177629"/>
    </source>
</evidence>
<organism evidence="7 8">
    <name type="scientific">Candidatus Terrybacteria bacterium RIFCSPHIGHO2_01_FULL_48_17</name>
    <dbReference type="NCBI Taxonomy" id="1802362"/>
    <lineage>
        <taxon>Bacteria</taxon>
        <taxon>Candidatus Terryibacteriota</taxon>
    </lineage>
</organism>
<dbReference type="SUPFAM" id="SSF48179">
    <property type="entry name" value="6-phosphogluconate dehydrogenase C-terminal domain-like"/>
    <property type="match status" value="1"/>
</dbReference>
<dbReference type="PANTHER" id="PTHR43060:SF15">
    <property type="entry name" value="3-HYDROXYISOBUTYRATE DEHYDROGENASE-LIKE 1, MITOCHONDRIAL-RELATED"/>
    <property type="match status" value="1"/>
</dbReference>
<dbReference type="InterPro" id="IPR015815">
    <property type="entry name" value="HIBADH-related"/>
</dbReference>
<evidence type="ECO:0000313" key="7">
    <source>
        <dbReference type="EMBL" id="OHA48888.1"/>
    </source>
</evidence>
<evidence type="ECO:0000256" key="1">
    <source>
        <dbReference type="ARBA" id="ARBA00009080"/>
    </source>
</evidence>
<feature type="domain" description="6-phosphogluconate dehydrogenase NADP-binding" evidence="5">
    <location>
        <begin position="5"/>
        <end position="163"/>
    </location>
</feature>
<evidence type="ECO:0000259" key="5">
    <source>
        <dbReference type="Pfam" id="PF03446"/>
    </source>
</evidence>
<dbReference type="InterPro" id="IPR013328">
    <property type="entry name" value="6PGD_dom2"/>
</dbReference>
<evidence type="ECO:0000259" key="6">
    <source>
        <dbReference type="Pfam" id="PF14833"/>
    </source>
</evidence>
<protein>
    <recommendedName>
        <fullName evidence="9">2-hydroxy-3-oxopropionate reductase</fullName>
    </recommendedName>
</protein>
<dbReference type="AlphaFoldDB" id="A0A1G2PKP3"/>
<dbReference type="EMBL" id="MHSS01000002">
    <property type="protein sequence ID" value="OHA48888.1"/>
    <property type="molecule type" value="Genomic_DNA"/>
</dbReference>
<evidence type="ECO:0000256" key="3">
    <source>
        <dbReference type="ARBA" id="ARBA00023027"/>
    </source>
</evidence>
<dbReference type="STRING" id="1802362.A2806_04305"/>
<dbReference type="GO" id="GO:0016491">
    <property type="term" value="F:oxidoreductase activity"/>
    <property type="evidence" value="ECO:0007669"/>
    <property type="project" value="UniProtKB-KW"/>
</dbReference>
<feature type="active site" evidence="4">
    <location>
        <position position="173"/>
    </location>
</feature>
<dbReference type="SUPFAM" id="SSF51735">
    <property type="entry name" value="NAD(P)-binding Rossmann-fold domains"/>
    <property type="match status" value="1"/>
</dbReference>
<keyword evidence="2" id="KW-0560">Oxidoreductase</keyword>
<dbReference type="PROSITE" id="PS00895">
    <property type="entry name" value="3_HYDROXYISOBUT_DH"/>
    <property type="match status" value="1"/>
</dbReference>
<gene>
    <name evidence="7" type="ORF">A2806_04305</name>
</gene>
<dbReference type="PIRSF" id="PIRSF000103">
    <property type="entry name" value="HIBADH"/>
    <property type="match status" value="1"/>
</dbReference>